<feature type="transmembrane region" description="Helical" evidence="7">
    <location>
        <begin position="160"/>
        <end position="183"/>
    </location>
</feature>
<feature type="transmembrane region" description="Helical" evidence="7">
    <location>
        <begin position="246"/>
        <end position="275"/>
    </location>
</feature>
<feature type="transmembrane region" description="Helical" evidence="7">
    <location>
        <begin position="369"/>
        <end position="390"/>
    </location>
</feature>
<proteinExistence type="inferred from homology"/>
<dbReference type="SUPFAM" id="SSF103473">
    <property type="entry name" value="MFS general substrate transporter"/>
    <property type="match status" value="1"/>
</dbReference>
<dbReference type="Proteomes" id="UP001210925">
    <property type="component" value="Unassembled WGS sequence"/>
</dbReference>
<name>A0AAD5ULM8_9FUNG</name>
<dbReference type="EMBL" id="JADGKB010000008">
    <property type="protein sequence ID" value="KAJ3260973.1"/>
    <property type="molecule type" value="Genomic_DNA"/>
</dbReference>
<feature type="transmembrane region" description="Helical" evidence="7">
    <location>
        <begin position="39"/>
        <end position="58"/>
    </location>
</feature>
<keyword evidence="5 7" id="KW-0472">Membrane</keyword>
<comment type="subcellular location">
    <subcellularLocation>
        <location evidence="1">Membrane</location>
        <topology evidence="1">Multi-pass membrane protein</topology>
    </subcellularLocation>
</comment>
<feature type="transmembrane region" description="Helical" evidence="7">
    <location>
        <begin position="7"/>
        <end position="27"/>
    </location>
</feature>
<sequence length="394" mass="43676">MLILKALNFFGAAAAANTYLYTSYFYFQYFQLSKDQVGTITSITPLVSLVAIPCVMYLGDTIKWLTMKRLLLICNILGTIFWSLHLFVPQFSPIRIYLIIAIVVASAISLSSCGTIQDALTISVLGKDKDKYGQQRLYASVSWGLSSLLTGYLIDITNNYWIPIYLFIVFSIIQTSIICCLHVEGEAEDKSDQLPTVTEGQDEEQSIGNADESVNASDDTANADEAQPLIGTTPTLYSSVFKPKTVLFFTTISLLGFVFAIIGAYLFIYLSLVWKASPTLLGLTTPFSVLMELPVFYYSGGNYLILLIEITHGASFAFQWAAGIELTQQLAHPKYVQTFIGIFCSLSNNAGGIIGNTIGGFVYEFYGYYYMWGICLIVLIVSFVLFSISLKIRK</sequence>
<keyword evidence="4 7" id="KW-1133">Transmembrane helix</keyword>
<evidence type="ECO:0000256" key="6">
    <source>
        <dbReference type="SAM" id="MobiDB-lite"/>
    </source>
</evidence>
<accession>A0AAD5ULM8</accession>
<evidence type="ECO:0000256" key="3">
    <source>
        <dbReference type="ARBA" id="ARBA00022692"/>
    </source>
</evidence>
<keyword evidence="10" id="KW-1185">Reference proteome</keyword>
<feature type="compositionally biased region" description="Polar residues" evidence="6">
    <location>
        <begin position="206"/>
        <end position="218"/>
    </location>
</feature>
<evidence type="ECO:0000313" key="9">
    <source>
        <dbReference type="EMBL" id="KAJ3260973.1"/>
    </source>
</evidence>
<dbReference type="InterPro" id="IPR024989">
    <property type="entry name" value="MFS_assoc_dom"/>
</dbReference>
<reference evidence="9" key="1">
    <citation type="submission" date="2020-05" db="EMBL/GenBank/DDBJ databases">
        <title>Phylogenomic resolution of chytrid fungi.</title>
        <authorList>
            <person name="Stajich J.E."/>
            <person name="Amses K."/>
            <person name="Simmons R."/>
            <person name="Seto K."/>
            <person name="Myers J."/>
            <person name="Bonds A."/>
            <person name="Quandt C.A."/>
            <person name="Barry K."/>
            <person name="Liu P."/>
            <person name="Grigoriev I."/>
            <person name="Longcore J.E."/>
            <person name="James T.Y."/>
        </authorList>
    </citation>
    <scope>NUCLEOTIDE SEQUENCE</scope>
    <source>
        <strain evidence="9">PLAUS21</strain>
    </source>
</reference>
<comment type="caution">
    <text evidence="9">The sequence shown here is derived from an EMBL/GenBank/DDBJ whole genome shotgun (WGS) entry which is preliminary data.</text>
</comment>
<feature type="region of interest" description="Disordered" evidence="6">
    <location>
        <begin position="191"/>
        <end position="218"/>
    </location>
</feature>
<keyword evidence="3 7" id="KW-0812">Transmembrane</keyword>
<feature type="transmembrane region" description="Helical" evidence="7">
    <location>
        <begin position="339"/>
        <end position="363"/>
    </location>
</feature>
<evidence type="ECO:0000256" key="2">
    <source>
        <dbReference type="ARBA" id="ARBA00005241"/>
    </source>
</evidence>
<dbReference type="InterPro" id="IPR036259">
    <property type="entry name" value="MFS_trans_sf"/>
</dbReference>
<evidence type="ECO:0000256" key="7">
    <source>
        <dbReference type="SAM" id="Phobius"/>
    </source>
</evidence>
<evidence type="ECO:0000259" key="8">
    <source>
        <dbReference type="Pfam" id="PF12832"/>
    </source>
</evidence>
<feature type="domain" description="Major facilitator superfamily associated" evidence="8">
    <location>
        <begin position="304"/>
        <end position="370"/>
    </location>
</feature>
<comment type="similarity">
    <text evidence="2">Belongs to the major facilitator superfamily. MFSD6 family.</text>
</comment>
<evidence type="ECO:0000256" key="5">
    <source>
        <dbReference type="ARBA" id="ARBA00023136"/>
    </source>
</evidence>
<dbReference type="PANTHER" id="PTHR16172">
    <property type="entry name" value="MAJOR FACILITATOR SUPERFAMILY DOMAIN-CONTAINING PROTEIN 6-LIKE"/>
    <property type="match status" value="1"/>
</dbReference>
<dbReference type="InterPro" id="IPR051717">
    <property type="entry name" value="MFS_MFSD6"/>
</dbReference>
<dbReference type="Pfam" id="PF12832">
    <property type="entry name" value="MFS_1_like"/>
    <property type="match status" value="2"/>
</dbReference>
<feature type="transmembrane region" description="Helical" evidence="7">
    <location>
        <begin position="295"/>
        <end position="318"/>
    </location>
</feature>
<feature type="transmembrane region" description="Helical" evidence="7">
    <location>
        <begin position="94"/>
        <end position="116"/>
    </location>
</feature>
<organism evidence="9 10">
    <name type="scientific">Boothiomyces macroporosus</name>
    <dbReference type="NCBI Taxonomy" id="261099"/>
    <lineage>
        <taxon>Eukaryota</taxon>
        <taxon>Fungi</taxon>
        <taxon>Fungi incertae sedis</taxon>
        <taxon>Chytridiomycota</taxon>
        <taxon>Chytridiomycota incertae sedis</taxon>
        <taxon>Chytridiomycetes</taxon>
        <taxon>Rhizophydiales</taxon>
        <taxon>Terramycetaceae</taxon>
        <taxon>Boothiomyces</taxon>
    </lineage>
</organism>
<dbReference type="GO" id="GO:0016020">
    <property type="term" value="C:membrane"/>
    <property type="evidence" value="ECO:0007669"/>
    <property type="project" value="UniProtKB-SubCell"/>
</dbReference>
<evidence type="ECO:0000313" key="10">
    <source>
        <dbReference type="Proteomes" id="UP001210925"/>
    </source>
</evidence>
<feature type="domain" description="Major facilitator superfamily associated" evidence="8">
    <location>
        <begin position="4"/>
        <end position="299"/>
    </location>
</feature>
<feature type="transmembrane region" description="Helical" evidence="7">
    <location>
        <begin position="70"/>
        <end position="88"/>
    </location>
</feature>
<evidence type="ECO:0000256" key="4">
    <source>
        <dbReference type="ARBA" id="ARBA00022989"/>
    </source>
</evidence>
<evidence type="ECO:0000256" key="1">
    <source>
        <dbReference type="ARBA" id="ARBA00004141"/>
    </source>
</evidence>
<dbReference type="Gene3D" id="1.20.1250.20">
    <property type="entry name" value="MFS general substrate transporter like domains"/>
    <property type="match status" value="2"/>
</dbReference>
<protein>
    <recommendedName>
        <fullName evidence="8">Major facilitator superfamily associated domain-containing protein</fullName>
    </recommendedName>
</protein>
<gene>
    <name evidence="9" type="ORF">HK103_006928</name>
</gene>
<feature type="transmembrane region" description="Helical" evidence="7">
    <location>
        <begin position="137"/>
        <end position="154"/>
    </location>
</feature>
<dbReference type="PANTHER" id="PTHR16172:SF41">
    <property type="entry name" value="MAJOR FACILITATOR SUPERFAMILY DOMAIN-CONTAINING PROTEIN 6-LIKE"/>
    <property type="match status" value="1"/>
</dbReference>
<dbReference type="AlphaFoldDB" id="A0AAD5ULM8"/>